<accession>A0A813M2M4</accession>
<evidence type="ECO:0000256" key="12">
    <source>
        <dbReference type="ARBA" id="ARBA00023273"/>
    </source>
</evidence>
<name>A0A813M2M4_9BILA</name>
<feature type="domain" description="Trichohyalin-plectin-homology" evidence="16">
    <location>
        <begin position="112"/>
        <end position="463"/>
    </location>
</feature>
<comment type="function">
    <text evidence="13">Microtubule inner protein (MIP) part of the dynein-decorated doublet microtubules (DMTs) in cilia axoneme, which is required for motile cilia beating. May play a role in the control of meiotic division and germ cell differentiation through regulation of pairing and recombination during meiosis. Required for sperm flagella assembly. May play a role in the assembly and function of the outer dynein arm-docking complex (ODA-DC). ODA-DC mediates outer dynein arms (ODA) binding onto the axonemal doublet microtubules.</text>
</comment>
<keyword evidence="10" id="KW-0539">Nucleus</keyword>
<comment type="subcellular location">
    <subcellularLocation>
        <location evidence="2">Cytoplasm</location>
        <location evidence="2">Cytoskeleton</location>
        <location evidence="2">Flagellum axoneme</location>
    </subcellularLocation>
    <subcellularLocation>
        <location evidence="1">Nucleus</location>
    </subcellularLocation>
</comment>
<keyword evidence="11" id="KW-0469">Meiosis</keyword>
<gene>
    <name evidence="17" type="ORF">OXX778_LOCUS605</name>
</gene>
<evidence type="ECO:0000256" key="9">
    <source>
        <dbReference type="ARBA" id="ARBA00023212"/>
    </source>
</evidence>
<dbReference type="AlphaFoldDB" id="A0A813M2M4"/>
<evidence type="ECO:0000256" key="5">
    <source>
        <dbReference type="ARBA" id="ARBA00022490"/>
    </source>
</evidence>
<dbReference type="OrthoDB" id="197839at2759"/>
<dbReference type="PANTHER" id="PTHR19265">
    <property type="entry name" value="MEIOSIS-SPECIFIC NUCLEAR STRUCTURAL PROTEIN 1"/>
    <property type="match status" value="1"/>
</dbReference>
<protein>
    <recommendedName>
        <fullName evidence="4">Meiosis-specific nuclear structural protein 1</fullName>
    </recommendedName>
</protein>
<evidence type="ECO:0000256" key="8">
    <source>
        <dbReference type="ARBA" id="ARBA00023069"/>
    </source>
</evidence>
<evidence type="ECO:0000256" key="14">
    <source>
        <dbReference type="SAM" id="Coils"/>
    </source>
</evidence>
<proteinExistence type="inferred from homology"/>
<dbReference type="EMBL" id="CAJNOC010000032">
    <property type="protein sequence ID" value="CAF0708426.1"/>
    <property type="molecule type" value="Genomic_DNA"/>
</dbReference>
<dbReference type="GO" id="GO:0044782">
    <property type="term" value="P:cilium organization"/>
    <property type="evidence" value="ECO:0007669"/>
    <property type="project" value="TreeGrafter"/>
</dbReference>
<comment type="similarity">
    <text evidence="3">Belongs to the MNS1 family.</text>
</comment>
<feature type="coiled-coil region" evidence="14">
    <location>
        <begin position="271"/>
        <end position="355"/>
    </location>
</feature>
<reference evidence="17" key="1">
    <citation type="submission" date="2021-02" db="EMBL/GenBank/DDBJ databases">
        <authorList>
            <person name="Nowell W R."/>
        </authorList>
    </citation>
    <scope>NUCLEOTIDE SEQUENCE</scope>
    <source>
        <strain evidence="17">Ploen Becks lab</strain>
    </source>
</reference>
<evidence type="ECO:0000256" key="11">
    <source>
        <dbReference type="ARBA" id="ARBA00023254"/>
    </source>
</evidence>
<keyword evidence="7 14" id="KW-0175">Coiled coil</keyword>
<evidence type="ECO:0000256" key="3">
    <source>
        <dbReference type="ARBA" id="ARBA00009158"/>
    </source>
</evidence>
<feature type="coiled-coil region" evidence="14">
    <location>
        <begin position="95"/>
        <end position="210"/>
    </location>
</feature>
<dbReference type="GO" id="GO:0051321">
    <property type="term" value="P:meiotic cell cycle"/>
    <property type="evidence" value="ECO:0007669"/>
    <property type="project" value="UniProtKB-KW"/>
</dbReference>
<dbReference type="InterPro" id="IPR026504">
    <property type="entry name" value="MNS1"/>
</dbReference>
<keyword evidence="8" id="KW-0969">Cilium</keyword>
<evidence type="ECO:0000256" key="15">
    <source>
        <dbReference type="SAM" id="MobiDB-lite"/>
    </source>
</evidence>
<evidence type="ECO:0000259" key="16">
    <source>
        <dbReference type="Pfam" id="PF13868"/>
    </source>
</evidence>
<dbReference type="Pfam" id="PF13868">
    <property type="entry name" value="TPH"/>
    <property type="match status" value="1"/>
</dbReference>
<evidence type="ECO:0000256" key="1">
    <source>
        <dbReference type="ARBA" id="ARBA00004123"/>
    </source>
</evidence>
<sequence length="498" mass="61284">MLTTATNRRIQQKFIPTPPAGSSEAELQLRKDVIRQNNLDRMYESEDKVNAKRIYREQERIRREREIEESLLKAETDRAMKLETKHREETLAQELERYKLDLLRETKMRQQLRETSYELRELEAKLKEAYVAKERHAQMAEKEAHKFDSLLEDAQIMKRMKEEAERAEQNQKLIDQNKKIEMRQYKQDLHKQLEEKENNKQKSYEEFLKEKLLIDEIVRKIHEEDQKEFERKLLAQKATREYIEEFKKQREIWKQQERETMEAENRKIMEYSKIQKERDDNQKANKKAREEAVEKVQNRLFGQIEKEREAREEMERIRQELYLEEQEEVVRNHERNELERKIRQRLDLQKQYEEQMQFKSMRQNAEKEEEERIKQQMLDKFAADDKIEQMNAQKRRMKQLDHKRMVETLLEERRQRMNMEKQRELDERVLNDKLDAYRRQIIEEERVKLLQEHATKLLGYLPKGVIRDSKDLDALGDDFKKQFKRRQVDFFSDEGWTK</sequence>
<organism evidence="17 18">
    <name type="scientific">Brachionus calyciflorus</name>
    <dbReference type="NCBI Taxonomy" id="104777"/>
    <lineage>
        <taxon>Eukaryota</taxon>
        <taxon>Metazoa</taxon>
        <taxon>Spiralia</taxon>
        <taxon>Gnathifera</taxon>
        <taxon>Rotifera</taxon>
        <taxon>Eurotatoria</taxon>
        <taxon>Monogononta</taxon>
        <taxon>Pseudotrocha</taxon>
        <taxon>Ploima</taxon>
        <taxon>Brachionidae</taxon>
        <taxon>Brachionus</taxon>
    </lineage>
</organism>
<feature type="region of interest" description="Disordered" evidence="15">
    <location>
        <begin position="1"/>
        <end position="24"/>
    </location>
</feature>
<dbReference type="GO" id="GO:0031514">
    <property type="term" value="C:motile cilium"/>
    <property type="evidence" value="ECO:0007669"/>
    <property type="project" value="TreeGrafter"/>
</dbReference>
<keyword evidence="9" id="KW-0206">Cytoskeleton</keyword>
<evidence type="ECO:0000256" key="7">
    <source>
        <dbReference type="ARBA" id="ARBA00023054"/>
    </source>
</evidence>
<evidence type="ECO:0000256" key="6">
    <source>
        <dbReference type="ARBA" id="ARBA00022846"/>
    </source>
</evidence>
<dbReference type="GO" id="GO:0005634">
    <property type="term" value="C:nucleus"/>
    <property type="evidence" value="ECO:0007669"/>
    <property type="project" value="UniProtKB-SubCell"/>
</dbReference>
<dbReference type="Proteomes" id="UP000663879">
    <property type="component" value="Unassembled WGS sequence"/>
</dbReference>
<keyword evidence="5" id="KW-0963">Cytoplasm</keyword>
<evidence type="ECO:0000313" key="17">
    <source>
        <dbReference type="EMBL" id="CAF0708426.1"/>
    </source>
</evidence>
<evidence type="ECO:0000256" key="2">
    <source>
        <dbReference type="ARBA" id="ARBA00004611"/>
    </source>
</evidence>
<keyword evidence="12" id="KW-0966">Cell projection</keyword>
<evidence type="ECO:0000256" key="13">
    <source>
        <dbReference type="ARBA" id="ARBA00046114"/>
    </source>
</evidence>
<keyword evidence="6" id="KW-0282">Flagellum</keyword>
<evidence type="ECO:0000256" key="4">
    <source>
        <dbReference type="ARBA" id="ARBA00014813"/>
    </source>
</evidence>
<evidence type="ECO:0000313" key="18">
    <source>
        <dbReference type="Proteomes" id="UP000663879"/>
    </source>
</evidence>
<keyword evidence="18" id="KW-1185">Reference proteome</keyword>
<evidence type="ECO:0000256" key="10">
    <source>
        <dbReference type="ARBA" id="ARBA00023242"/>
    </source>
</evidence>
<dbReference type="InterPro" id="IPR043597">
    <property type="entry name" value="TPH_dom"/>
</dbReference>
<dbReference type="PANTHER" id="PTHR19265:SF0">
    <property type="entry name" value="MEIOSIS-SPECIFIC NUCLEAR STRUCTURAL PROTEIN 1"/>
    <property type="match status" value="1"/>
</dbReference>
<comment type="caution">
    <text evidence="17">The sequence shown here is derived from an EMBL/GenBank/DDBJ whole genome shotgun (WGS) entry which is preliminary data.</text>
</comment>